<protein>
    <submittedName>
        <fullName evidence="2">Uncharacterized protein</fullName>
    </submittedName>
</protein>
<dbReference type="eggNOG" id="ENOG50344C4">
    <property type="taxonomic scope" value="Bacteria"/>
</dbReference>
<keyword evidence="1" id="KW-1133">Transmembrane helix</keyword>
<dbReference type="RefSeq" id="WP_010859780.1">
    <property type="nucleotide sequence ID" value="NZ_KB933398.1"/>
</dbReference>
<proteinExistence type="predicted"/>
<feature type="transmembrane region" description="Helical" evidence="1">
    <location>
        <begin position="22"/>
        <end position="42"/>
    </location>
</feature>
<evidence type="ECO:0000313" key="2">
    <source>
        <dbReference type="EMBL" id="EON72106.1"/>
    </source>
</evidence>
<feature type="transmembrane region" description="Helical" evidence="1">
    <location>
        <begin position="54"/>
        <end position="75"/>
    </location>
</feature>
<sequence>MENLYTPSLTGNDVEKTKSFEVSNLFFVAIIGGILAVSVLGIRNAKSLKLEKKYIQLLTVISIILFISKIVLVYLISQQIIAIDDTFIKLVGRLTGAVGFFIFFAFLNKPYKEHIAVGGDTEPLMGSGLTWCILAGLIDALILAFILAM</sequence>
<dbReference type="Proteomes" id="UP000013911">
    <property type="component" value="Unassembled WGS sequence"/>
</dbReference>
<reference evidence="2 3" key="1">
    <citation type="submission" date="2013-04" db="EMBL/GenBank/DDBJ databases">
        <title>Draft genome of the heavy metal tolerant bacterium Lysinibacillus sphaericus strain OT4b.31.</title>
        <authorList>
            <person name="Pena-Montenegro T.D."/>
            <person name="Dussan J."/>
        </authorList>
    </citation>
    <scope>NUCLEOTIDE SEQUENCE [LARGE SCALE GENOMIC DNA]</scope>
    <source>
        <strain evidence="2 3">OT4b.31</strain>
    </source>
</reference>
<comment type="caution">
    <text evidence="2">The sequence shown here is derived from an EMBL/GenBank/DDBJ whole genome shotgun (WGS) entry which is preliminary data.</text>
</comment>
<gene>
    <name evidence="2" type="ORF">H131_14218</name>
</gene>
<evidence type="ECO:0000256" key="1">
    <source>
        <dbReference type="SAM" id="Phobius"/>
    </source>
</evidence>
<dbReference type="EMBL" id="AQPX01000020">
    <property type="protein sequence ID" value="EON72106.1"/>
    <property type="molecule type" value="Genomic_DNA"/>
</dbReference>
<feature type="transmembrane region" description="Helical" evidence="1">
    <location>
        <begin position="128"/>
        <end position="148"/>
    </location>
</feature>
<keyword evidence="1" id="KW-0472">Membrane</keyword>
<dbReference type="AlphaFoldDB" id="R7ZDP1"/>
<feature type="transmembrane region" description="Helical" evidence="1">
    <location>
        <begin position="87"/>
        <end position="107"/>
    </location>
</feature>
<keyword evidence="1" id="KW-0812">Transmembrane</keyword>
<name>R7ZDP1_LYSSH</name>
<dbReference type="HOGENOM" id="CLU_146512_0_0_9"/>
<evidence type="ECO:0000313" key="3">
    <source>
        <dbReference type="Proteomes" id="UP000013911"/>
    </source>
</evidence>
<dbReference type="PATRIC" id="fig|1285586.5.peg.2910"/>
<organism evidence="2 3">
    <name type="scientific">Lysinibacillus sphaericus OT4b.31</name>
    <dbReference type="NCBI Taxonomy" id="1285586"/>
    <lineage>
        <taxon>Bacteria</taxon>
        <taxon>Bacillati</taxon>
        <taxon>Bacillota</taxon>
        <taxon>Bacilli</taxon>
        <taxon>Bacillales</taxon>
        <taxon>Bacillaceae</taxon>
        <taxon>Lysinibacillus</taxon>
    </lineage>
</organism>
<accession>R7ZDP1</accession>